<sequence>MKPRNLYMLAAALSFGGVAMGQQRDLQYWRPYDQRGVNVFETSKQDTIGFTDQRVRIGGHFTQQFQGLRHSNQAEANVVNGVNLNELKRIGNGFNLATANLIIDAQLEDGIRVHLATYLSSRHHQETWVKGGYIQFDKLPFFKSALADKIMENVTIRIGHMEINYGDAHFRRSDNGNAVYNPFVENLILDAFTTEIGGEVYYQKNGFLAMGSITGGEVKGDITQPEKRSPAYIGKIGYDKQLNEKLRVRLTGSVYGKEKSVSNTLYSGDRTGSRYYLVMDNVNATTSAQFTSGRFSPGYADKLMAFVVNPFVKVGGLEVFGNLEFASGRGHGEPANRETKQYSAEAIYRFPQGSERFFIGGRYNTVESNLKDMTAPITINRVQASGGWFVTKNILAKVEYVDQQYKGFLPSDIRHGGRFNGLMFEAVLGF</sequence>
<protein>
    <recommendedName>
        <fullName evidence="3">Porin</fullName>
    </recommendedName>
</protein>
<keyword evidence="2" id="KW-1185">Reference proteome</keyword>
<dbReference type="EMBL" id="JAUKPO010000009">
    <property type="protein sequence ID" value="MDO1447932.1"/>
    <property type="molecule type" value="Genomic_DNA"/>
</dbReference>
<organism evidence="1 2">
    <name type="scientific">Rhodocytophaga aerolata</name>
    <dbReference type="NCBI Taxonomy" id="455078"/>
    <lineage>
        <taxon>Bacteria</taxon>
        <taxon>Pseudomonadati</taxon>
        <taxon>Bacteroidota</taxon>
        <taxon>Cytophagia</taxon>
        <taxon>Cytophagales</taxon>
        <taxon>Rhodocytophagaceae</taxon>
        <taxon>Rhodocytophaga</taxon>
    </lineage>
</organism>
<dbReference type="SUPFAM" id="SSF56935">
    <property type="entry name" value="Porins"/>
    <property type="match status" value="1"/>
</dbReference>
<accession>A0ABT8R754</accession>
<comment type="caution">
    <text evidence="1">The sequence shown here is derived from an EMBL/GenBank/DDBJ whole genome shotgun (WGS) entry which is preliminary data.</text>
</comment>
<dbReference type="Proteomes" id="UP001168528">
    <property type="component" value="Unassembled WGS sequence"/>
</dbReference>
<evidence type="ECO:0000313" key="1">
    <source>
        <dbReference type="EMBL" id="MDO1447932.1"/>
    </source>
</evidence>
<evidence type="ECO:0008006" key="3">
    <source>
        <dbReference type="Google" id="ProtNLM"/>
    </source>
</evidence>
<dbReference type="RefSeq" id="WP_302038737.1">
    <property type="nucleotide sequence ID" value="NZ_JAUKPO010000009.1"/>
</dbReference>
<proteinExistence type="predicted"/>
<evidence type="ECO:0000313" key="2">
    <source>
        <dbReference type="Proteomes" id="UP001168528"/>
    </source>
</evidence>
<gene>
    <name evidence="1" type="ORF">Q0590_16795</name>
</gene>
<reference evidence="1" key="1">
    <citation type="submission" date="2023-07" db="EMBL/GenBank/DDBJ databases">
        <title>The genome sequence of Rhodocytophaga aerolata KACC 12507.</title>
        <authorList>
            <person name="Zhang X."/>
        </authorList>
    </citation>
    <scope>NUCLEOTIDE SEQUENCE</scope>
    <source>
        <strain evidence="1">KACC 12507</strain>
    </source>
</reference>
<name>A0ABT8R754_9BACT</name>